<reference evidence="2" key="1">
    <citation type="journal article" date="2020" name="mSystems">
        <title>Genome- and Community-Level Interaction Insights into Carbon Utilization and Element Cycling Functions of Hydrothermarchaeota in Hydrothermal Sediment.</title>
        <authorList>
            <person name="Zhou Z."/>
            <person name="Liu Y."/>
            <person name="Xu W."/>
            <person name="Pan J."/>
            <person name="Luo Z.H."/>
            <person name="Li M."/>
        </authorList>
    </citation>
    <scope>NUCLEOTIDE SEQUENCE [LARGE SCALE GENOMIC DNA]</scope>
    <source>
        <strain evidence="2">SpSt-23</strain>
    </source>
</reference>
<comment type="caution">
    <text evidence="2">The sequence shown here is derived from an EMBL/GenBank/DDBJ whole genome shotgun (WGS) entry which is preliminary data.</text>
</comment>
<proteinExistence type="predicted"/>
<evidence type="ECO:0000259" key="1">
    <source>
        <dbReference type="Pfam" id="PF25653"/>
    </source>
</evidence>
<evidence type="ECO:0000313" key="2">
    <source>
        <dbReference type="EMBL" id="HEF87038.1"/>
    </source>
</evidence>
<dbReference type="InterPro" id="IPR057868">
    <property type="entry name" value="HMG-CoA"/>
</dbReference>
<gene>
    <name evidence="2" type="ORF">ENP55_01785</name>
</gene>
<name>A0A7C2FCF5_9CREN</name>
<accession>A0A7C2FCF5</accession>
<protein>
    <recommendedName>
        <fullName evidence="1">Hydroxymethylglutaryl-CoA reductase-like domain-containing protein</fullName>
    </recommendedName>
</protein>
<dbReference type="Pfam" id="PF25653">
    <property type="entry name" value="HMG-CoA_red_N"/>
    <property type="match status" value="1"/>
</dbReference>
<sequence>MSVPALILRRLYVKKSMKNTETGFQFSLKNVLADASLSKPLEIIIDDKPVPIDKITLESDSKVILNKDISDANPVDFALNTQVTVRVEGVKLEPGEHKIVISAVSREYGPIKFDIKDVVS</sequence>
<dbReference type="EMBL" id="DSJT01000005">
    <property type="protein sequence ID" value="HEF87038.1"/>
    <property type="molecule type" value="Genomic_DNA"/>
</dbReference>
<organism evidence="2">
    <name type="scientific">Thermosphaera aggregans</name>
    <dbReference type="NCBI Taxonomy" id="54254"/>
    <lineage>
        <taxon>Archaea</taxon>
        <taxon>Thermoproteota</taxon>
        <taxon>Thermoprotei</taxon>
        <taxon>Desulfurococcales</taxon>
        <taxon>Desulfurococcaceae</taxon>
        <taxon>Thermosphaera</taxon>
    </lineage>
</organism>
<dbReference type="AlphaFoldDB" id="A0A7C2FCF5"/>
<feature type="domain" description="Hydroxymethylglutaryl-CoA reductase-like" evidence="1">
    <location>
        <begin position="7"/>
        <end position="120"/>
    </location>
</feature>